<dbReference type="PANTHER" id="PTHR44051:SF8">
    <property type="entry name" value="GLUTATHIONE S-TRANSFERASE GSTA"/>
    <property type="match status" value="1"/>
</dbReference>
<accession>A0ABV9KAC2</accession>
<dbReference type="RefSeq" id="WP_380714837.1">
    <property type="nucleotide sequence ID" value="NZ_JBHSGI010000002.1"/>
</dbReference>
<dbReference type="InterPro" id="IPR036282">
    <property type="entry name" value="Glutathione-S-Trfase_C_sf"/>
</dbReference>
<sequence length="203" mass="22676">MMKFFYAPNTCSIGIHVMLEEIGAPYESIKVDFLAKEQFSERFRSVNPKGKVPTLVRDDGSVLTEYQAMAFWLGRAFPEAGLLAEDLEAQTRALELLDFMVATVHMRGFTFVLVPKKFTPTEAAQQELTAHGREVIAAGFDRLAGILGEKEWLMGGYSIADPTLFYLTAWARLKDVPMPDALAAFHDRMLARPAVQRALKMVG</sequence>
<dbReference type="PANTHER" id="PTHR44051">
    <property type="entry name" value="GLUTATHIONE S-TRANSFERASE-RELATED"/>
    <property type="match status" value="1"/>
</dbReference>
<dbReference type="SFLD" id="SFLDG00358">
    <property type="entry name" value="Main_(cytGST)"/>
    <property type="match status" value="1"/>
</dbReference>
<evidence type="ECO:0000313" key="2">
    <source>
        <dbReference type="EMBL" id="MFC4666994.1"/>
    </source>
</evidence>
<proteinExistence type="predicted"/>
<dbReference type="SFLD" id="SFLDS00019">
    <property type="entry name" value="Glutathione_Transferase_(cytos"/>
    <property type="match status" value="1"/>
</dbReference>
<dbReference type="PROSITE" id="PS50404">
    <property type="entry name" value="GST_NTER"/>
    <property type="match status" value="1"/>
</dbReference>
<dbReference type="SFLD" id="SFLDG01150">
    <property type="entry name" value="Main.1:_Beta-like"/>
    <property type="match status" value="1"/>
</dbReference>
<dbReference type="InterPro" id="IPR036249">
    <property type="entry name" value="Thioredoxin-like_sf"/>
</dbReference>
<gene>
    <name evidence="2" type="ORF">ACFO5X_00380</name>
</gene>
<feature type="domain" description="GST N-terminal" evidence="1">
    <location>
        <begin position="1"/>
        <end position="81"/>
    </location>
</feature>
<evidence type="ECO:0000313" key="3">
    <source>
        <dbReference type="Proteomes" id="UP001595973"/>
    </source>
</evidence>
<evidence type="ECO:0000259" key="1">
    <source>
        <dbReference type="PROSITE" id="PS50404"/>
    </source>
</evidence>
<dbReference type="Gene3D" id="1.20.1050.10">
    <property type="match status" value="1"/>
</dbReference>
<dbReference type="InterPro" id="IPR040079">
    <property type="entry name" value="Glutathione_S-Trfase"/>
</dbReference>
<organism evidence="2 3">
    <name type="scientific">Seohaeicola nanhaiensis</name>
    <dbReference type="NCBI Taxonomy" id="1387282"/>
    <lineage>
        <taxon>Bacteria</taxon>
        <taxon>Pseudomonadati</taxon>
        <taxon>Pseudomonadota</taxon>
        <taxon>Alphaproteobacteria</taxon>
        <taxon>Rhodobacterales</taxon>
        <taxon>Roseobacteraceae</taxon>
        <taxon>Seohaeicola</taxon>
    </lineage>
</organism>
<dbReference type="Pfam" id="PF13409">
    <property type="entry name" value="GST_N_2"/>
    <property type="match status" value="1"/>
</dbReference>
<dbReference type="CDD" id="cd03057">
    <property type="entry name" value="GST_N_Beta"/>
    <property type="match status" value="1"/>
</dbReference>
<name>A0ABV9KAC2_9RHOB</name>
<comment type="caution">
    <text evidence="2">The sequence shown here is derived from an EMBL/GenBank/DDBJ whole genome shotgun (WGS) entry which is preliminary data.</text>
</comment>
<dbReference type="SUPFAM" id="SSF47616">
    <property type="entry name" value="GST C-terminal domain-like"/>
    <property type="match status" value="1"/>
</dbReference>
<dbReference type="EMBL" id="JBHSGI010000002">
    <property type="protein sequence ID" value="MFC4666994.1"/>
    <property type="molecule type" value="Genomic_DNA"/>
</dbReference>
<dbReference type="Proteomes" id="UP001595973">
    <property type="component" value="Unassembled WGS sequence"/>
</dbReference>
<dbReference type="InterPro" id="IPR004045">
    <property type="entry name" value="Glutathione_S-Trfase_N"/>
</dbReference>
<dbReference type="Gene3D" id="3.40.30.10">
    <property type="entry name" value="Glutaredoxin"/>
    <property type="match status" value="1"/>
</dbReference>
<dbReference type="SUPFAM" id="SSF52833">
    <property type="entry name" value="Thioredoxin-like"/>
    <property type="match status" value="1"/>
</dbReference>
<reference evidence="3" key="1">
    <citation type="journal article" date="2019" name="Int. J. Syst. Evol. Microbiol.">
        <title>The Global Catalogue of Microorganisms (GCM) 10K type strain sequencing project: providing services to taxonomists for standard genome sequencing and annotation.</title>
        <authorList>
            <consortium name="The Broad Institute Genomics Platform"/>
            <consortium name="The Broad Institute Genome Sequencing Center for Infectious Disease"/>
            <person name="Wu L."/>
            <person name="Ma J."/>
        </authorList>
    </citation>
    <scope>NUCLEOTIDE SEQUENCE [LARGE SCALE GENOMIC DNA]</scope>
    <source>
        <strain evidence="3">CGMCC 4.7283</strain>
    </source>
</reference>
<keyword evidence="3" id="KW-1185">Reference proteome</keyword>
<protein>
    <submittedName>
        <fullName evidence="2">Glutathione S-transferase family protein</fullName>
    </submittedName>
</protein>